<feature type="domain" description="PCI" evidence="3">
    <location>
        <begin position="1150"/>
        <end position="1320"/>
    </location>
</feature>
<accession>A0A8H8CQH7</accession>
<sequence length="1358" mass="152562">MSQSSSLDNVLNNKRRRSSIRDGLSIFRTSSKESIKSIKSTGKNFSSYYPYTVYEQTMSPLILRDPEAMKKLFEVILDSPNGKRSLSRLARTCKSFSGPALDVLWKELDSIVPIIGLFPGHLLKKTKKPGLGLAKLPRDEDWQNIIKYSERIQRIAYDEASNVVAPSIFTIFEENRPQNFNYILPRLQELSWKVETPAALERCGIFIHPQLQILNLEISNKFTKINDFLADMSSRTKLKGFSFISPTNLPDAFTELLLRQDDLEKVVLVAPGALSPGVGRWIAALPKLKHLQLDLTGRSAIAVEGFFDELSPRSGDSTPTSIGSRDSGVFSGEELDFTEIRKSALRLTGDFSSKGSFTKLRRIQLTGEVANIAVFLKHLDSDITHLDLVIEDPPDNADWQDLSELICDKFADSLNSLRISPTPSAKFADLVRATSRAEPPSNRLSLERFNGLSKLSRLDIDLPESVVFTPADIDCLAKACPNLESLKLCPLSRFPLPHSPKLTLESLAPLMKHCKRLHTLSVVVNASAGSAGVLQAREMSSKSLLRLHVGHSWANDPLQIAILLSHLMPNLELLKWFQEKNRAGFIEQHAKAWQSVSETLPHIQNLRVTEKSFFRQPVVAPKPITVEKSINATVATTSRGVLAKVSMSDASTQFSPTLHDQQVEAKTELSDASIDATPSYANASVDAAPLYSSTSVSAIEALTSNDAVEFAGGSSFYRPLTRLPHLNSHLPSLFNLLSFAYRFVLWPLSLTSRIFQLIPFFFNKFNSKPQPSVSLQSSSSSSEVDANSADEATDIISLKTLQPNHIPKNMDIYAYEYGYEIHAIHSPSVTAVSKSKAVSSDTHALVNEDPKIVSNPSTWWDEGQILSNNTATRQRDWNARIHNSPAWKYTMSDNKKQEKDFKPEVDELLPQADALIKSGKLQDGLDRLFSLEKQTRNAADPTSTTRLATAALQHCYDAKDYDLVNSTITMLSKKHGQLKTVIHSMVELAISWLPEIKTNGGLEKWLQLLETLRSVTEGKIFLETPRARVTRLLSQHHEGLKTKDSLQTASDLLSELQVETYSSMERTEKVEFIIEQMRLLTALAKQKDLAVEKKDGKDSLGGGEAEWIKVRVGGRKVNEDFLKQKENQELKIKYYNLMITHALHHNAYLDVAKYYHKVWETPSIKEDPVKGKATLERIVYYIVLAPHDNEQSNMLHQIHLDPALANDDLKLHYGLVKEFVTPEILPWSKVSENYGGFLRKTDEFKQDKLWEDLRLRVIEHNIRITAQYFTRIHLTRLTKFLGLQTVKETEEILTRLVNSGTIWAKVDRPAGIINFRSKRSAEDVMNDWSSDMQKLLGLVEKSWMGMNAAQAAQSRVKS</sequence>
<gene>
    <name evidence="4" type="ORF">JR316_000661</name>
</gene>
<evidence type="ECO:0000313" key="4">
    <source>
        <dbReference type="EMBL" id="KAG5174003.1"/>
    </source>
</evidence>
<dbReference type="InterPro" id="IPR000717">
    <property type="entry name" value="PCI_dom"/>
</dbReference>
<dbReference type="FunFam" id="1.10.10.10:FF:000070">
    <property type="entry name" value="26S proteasome non-ATPase regulatory subunit 12"/>
    <property type="match status" value="1"/>
</dbReference>
<dbReference type="InterPro" id="IPR036388">
    <property type="entry name" value="WH-like_DNA-bd_sf"/>
</dbReference>
<dbReference type="InterPro" id="IPR032675">
    <property type="entry name" value="LRR_dom_sf"/>
</dbReference>
<comment type="similarity">
    <text evidence="1">Belongs to the proteasome subunit p55 family.</text>
</comment>
<dbReference type="SUPFAM" id="SSF52047">
    <property type="entry name" value="RNI-like"/>
    <property type="match status" value="1"/>
</dbReference>
<dbReference type="Pfam" id="PF01399">
    <property type="entry name" value="PCI"/>
    <property type="match status" value="1"/>
</dbReference>
<keyword evidence="2" id="KW-0647">Proteasome</keyword>
<dbReference type="Gene3D" id="1.10.10.10">
    <property type="entry name" value="Winged helix-like DNA-binding domain superfamily/Winged helix DNA-binding domain"/>
    <property type="match status" value="1"/>
</dbReference>
<dbReference type="InterPro" id="IPR036390">
    <property type="entry name" value="WH_DNA-bd_sf"/>
</dbReference>
<dbReference type="PANTHER" id="PTHR10855">
    <property type="entry name" value="26S PROTEASOME NON-ATPASE REGULATORY SUBUNIT 12/COP9 SIGNALOSOME COMPLEX SUBUNIT 4"/>
    <property type="match status" value="1"/>
</dbReference>
<dbReference type="Gene3D" id="3.80.10.10">
    <property type="entry name" value="Ribonuclease Inhibitor"/>
    <property type="match status" value="1"/>
</dbReference>
<dbReference type="GO" id="GO:0005737">
    <property type="term" value="C:cytoplasm"/>
    <property type="evidence" value="ECO:0007669"/>
    <property type="project" value="TreeGrafter"/>
</dbReference>
<name>A0A8H8CQH7_PSICU</name>
<comment type="caution">
    <text evidence="4">The sequence shown here is derived from an EMBL/GenBank/DDBJ whole genome shotgun (WGS) entry which is preliminary data.</text>
</comment>
<evidence type="ECO:0000256" key="2">
    <source>
        <dbReference type="ARBA" id="ARBA00022942"/>
    </source>
</evidence>
<evidence type="ECO:0000259" key="3">
    <source>
        <dbReference type="PROSITE" id="PS50250"/>
    </source>
</evidence>
<dbReference type="GO" id="GO:0008541">
    <property type="term" value="C:proteasome regulatory particle, lid subcomplex"/>
    <property type="evidence" value="ECO:0007669"/>
    <property type="project" value="TreeGrafter"/>
</dbReference>
<organism evidence="4">
    <name type="scientific">Psilocybe cubensis</name>
    <name type="common">Psychedelic mushroom</name>
    <name type="synonym">Stropharia cubensis</name>
    <dbReference type="NCBI Taxonomy" id="181762"/>
    <lineage>
        <taxon>Eukaryota</taxon>
        <taxon>Fungi</taxon>
        <taxon>Dikarya</taxon>
        <taxon>Basidiomycota</taxon>
        <taxon>Agaricomycotina</taxon>
        <taxon>Agaricomycetes</taxon>
        <taxon>Agaricomycetidae</taxon>
        <taxon>Agaricales</taxon>
        <taxon>Agaricineae</taxon>
        <taxon>Strophariaceae</taxon>
        <taxon>Psilocybe</taxon>
    </lineage>
</organism>
<dbReference type="PROSITE" id="PS50250">
    <property type="entry name" value="PCI"/>
    <property type="match status" value="1"/>
</dbReference>
<dbReference type="OrthoDB" id="268763at2759"/>
<dbReference type="Pfam" id="PF22241">
    <property type="entry name" value="PSMD12-CSN4_N"/>
    <property type="match status" value="1"/>
</dbReference>
<proteinExistence type="inferred from homology"/>
<dbReference type="SMART" id="SM00088">
    <property type="entry name" value="PINT"/>
    <property type="match status" value="1"/>
</dbReference>
<protein>
    <recommendedName>
        <fullName evidence="3">PCI domain-containing protein</fullName>
    </recommendedName>
</protein>
<dbReference type="GO" id="GO:0005634">
    <property type="term" value="C:nucleus"/>
    <property type="evidence" value="ECO:0007669"/>
    <property type="project" value="UniProtKB-ARBA"/>
</dbReference>
<dbReference type="EMBL" id="JAFIQS010000001">
    <property type="protein sequence ID" value="KAG5174003.1"/>
    <property type="molecule type" value="Genomic_DNA"/>
</dbReference>
<dbReference type="InterPro" id="IPR040134">
    <property type="entry name" value="PSMD12/CSN4"/>
</dbReference>
<reference evidence="4" key="1">
    <citation type="submission" date="2021-02" db="EMBL/GenBank/DDBJ databases">
        <title>Psilocybe cubensis genome.</title>
        <authorList>
            <person name="Mckernan K.J."/>
            <person name="Crawford S."/>
            <person name="Trippe A."/>
            <person name="Kane L.T."/>
            <person name="Mclaughlin S."/>
        </authorList>
    </citation>
    <scope>NUCLEOTIDE SEQUENCE [LARGE SCALE GENOMIC DNA]</scope>
    <source>
        <strain evidence="4">MGC-MH-2018</strain>
    </source>
</reference>
<dbReference type="PANTHER" id="PTHR10855:SF1">
    <property type="entry name" value="26S PROTEASOME NON-ATPASE REGULATORY SUBUNIT 12"/>
    <property type="match status" value="1"/>
</dbReference>
<evidence type="ECO:0000256" key="1">
    <source>
        <dbReference type="ARBA" id="ARBA00006397"/>
    </source>
</evidence>
<dbReference type="SUPFAM" id="SSF46785">
    <property type="entry name" value="Winged helix' DNA-binding domain"/>
    <property type="match status" value="1"/>
</dbReference>
<dbReference type="InterPro" id="IPR054559">
    <property type="entry name" value="PSMD12-CSN4-like_N"/>
</dbReference>